<proteinExistence type="predicted"/>
<reference evidence="1" key="1">
    <citation type="submission" date="2021-06" db="EMBL/GenBank/DDBJ databases">
        <authorList>
            <person name="Hodson N. C."/>
            <person name="Mongue J. A."/>
            <person name="Jaron S. K."/>
        </authorList>
    </citation>
    <scope>NUCLEOTIDE SEQUENCE</scope>
</reference>
<evidence type="ECO:0000313" key="2">
    <source>
        <dbReference type="Proteomes" id="UP000708208"/>
    </source>
</evidence>
<evidence type="ECO:0000313" key="1">
    <source>
        <dbReference type="EMBL" id="CAG7837431.1"/>
    </source>
</evidence>
<organism evidence="1 2">
    <name type="scientific">Allacma fusca</name>
    <dbReference type="NCBI Taxonomy" id="39272"/>
    <lineage>
        <taxon>Eukaryota</taxon>
        <taxon>Metazoa</taxon>
        <taxon>Ecdysozoa</taxon>
        <taxon>Arthropoda</taxon>
        <taxon>Hexapoda</taxon>
        <taxon>Collembola</taxon>
        <taxon>Symphypleona</taxon>
        <taxon>Sminthuridae</taxon>
        <taxon>Allacma</taxon>
    </lineage>
</organism>
<sequence>MRPSVISFARRKSRHIEILTNADPAEHFLRALGPHLYNMIYGTYYSPFVGSLHDGRYSSLVEMERQHITRERLPVNEHFRKSLGKKTWMEMQGFR</sequence>
<dbReference type="AlphaFoldDB" id="A0A8J2LTC8"/>
<name>A0A8J2LTC8_9HEXA</name>
<protein>
    <submittedName>
        <fullName evidence="1">Uncharacterized protein</fullName>
    </submittedName>
</protein>
<comment type="caution">
    <text evidence="1">The sequence shown here is derived from an EMBL/GenBank/DDBJ whole genome shotgun (WGS) entry which is preliminary data.</text>
</comment>
<dbReference type="EMBL" id="CAJVCH010571405">
    <property type="protein sequence ID" value="CAG7837431.1"/>
    <property type="molecule type" value="Genomic_DNA"/>
</dbReference>
<dbReference type="Proteomes" id="UP000708208">
    <property type="component" value="Unassembled WGS sequence"/>
</dbReference>
<accession>A0A8J2LTC8</accession>
<keyword evidence="2" id="KW-1185">Reference proteome</keyword>
<gene>
    <name evidence="1" type="ORF">AFUS01_LOCUS46548</name>
</gene>